<organism evidence="3 4">
    <name type="scientific">Candidozyma haemuli</name>
    <dbReference type="NCBI Taxonomy" id="45357"/>
    <lineage>
        <taxon>Eukaryota</taxon>
        <taxon>Fungi</taxon>
        <taxon>Dikarya</taxon>
        <taxon>Ascomycota</taxon>
        <taxon>Saccharomycotina</taxon>
        <taxon>Pichiomycetes</taxon>
        <taxon>Metschnikowiaceae</taxon>
        <taxon>Candidozyma</taxon>
    </lineage>
</organism>
<proteinExistence type="predicted"/>
<comment type="caution">
    <text evidence="3">The sequence shown here is derived from an EMBL/GenBank/DDBJ whole genome shotgun (WGS) entry which is preliminary data.</text>
</comment>
<dbReference type="GO" id="GO:0005199">
    <property type="term" value="F:structural constituent of cell wall"/>
    <property type="evidence" value="ECO:0007669"/>
    <property type="project" value="InterPro"/>
</dbReference>
<keyword evidence="4" id="KW-1185">Reference proteome</keyword>
<keyword evidence="2" id="KW-0732">Signal</keyword>
<evidence type="ECO:0000256" key="1">
    <source>
        <dbReference type="SAM" id="MobiDB-lite"/>
    </source>
</evidence>
<dbReference type="PANTHER" id="PTHR35523">
    <property type="entry name" value="CELL WALL PROTEIN SED1"/>
    <property type="match status" value="1"/>
</dbReference>
<dbReference type="AlphaFoldDB" id="A0A2V1AX15"/>
<dbReference type="VEuPathDB" id="FungiDB:CXQ85_004557"/>
<reference evidence="3 4" key="1">
    <citation type="submission" date="2017-12" db="EMBL/GenBank/DDBJ databases">
        <title>Genome Sequence of a Multidrug-Resistant Candida haemulonii Isolate from a Patient with Chronic Leg Ulcers in Israel.</title>
        <authorList>
            <person name="Chow N.A."/>
            <person name="Gade L."/>
            <person name="Batra D."/>
            <person name="Rowe L.A."/>
            <person name="Ben-Ami R."/>
            <person name="Loparev V.N."/>
            <person name="Litvintseva A.P."/>
        </authorList>
    </citation>
    <scope>NUCLEOTIDE SEQUENCE [LARGE SCALE GENOMIC DNA]</scope>
    <source>
        <strain evidence="3 4">B11899</strain>
    </source>
</reference>
<gene>
    <name evidence="3" type="ORF">CXQ85_004557</name>
</gene>
<dbReference type="OrthoDB" id="4095837at2759"/>
<dbReference type="EMBL" id="PKFO01000006">
    <property type="protein sequence ID" value="PVH21893.1"/>
    <property type="molecule type" value="Genomic_DNA"/>
</dbReference>
<dbReference type="PANTHER" id="PTHR35523:SF1">
    <property type="entry name" value="CELL WALL PROTEIN SED1"/>
    <property type="match status" value="1"/>
</dbReference>
<evidence type="ECO:0000256" key="2">
    <source>
        <dbReference type="SAM" id="SignalP"/>
    </source>
</evidence>
<feature type="compositionally biased region" description="Low complexity" evidence="1">
    <location>
        <begin position="233"/>
        <end position="259"/>
    </location>
</feature>
<dbReference type="InterPro" id="IPR038843">
    <property type="entry name" value="Sed1/Spi1"/>
</dbReference>
<feature type="chain" id="PRO_5016049344" evidence="2">
    <location>
        <begin position="17"/>
        <end position="313"/>
    </location>
</feature>
<protein>
    <submittedName>
        <fullName evidence="3">Uncharacterized protein</fullName>
    </submittedName>
</protein>
<dbReference type="GO" id="GO:0009277">
    <property type="term" value="C:fungal-type cell wall"/>
    <property type="evidence" value="ECO:0007669"/>
    <property type="project" value="TreeGrafter"/>
</dbReference>
<dbReference type="RefSeq" id="XP_025342833.1">
    <property type="nucleotide sequence ID" value="XM_025488171.1"/>
</dbReference>
<feature type="region of interest" description="Disordered" evidence="1">
    <location>
        <begin position="151"/>
        <end position="174"/>
    </location>
</feature>
<feature type="compositionally biased region" description="Low complexity" evidence="1">
    <location>
        <begin position="267"/>
        <end position="288"/>
    </location>
</feature>
<evidence type="ECO:0000313" key="4">
    <source>
        <dbReference type="Proteomes" id="UP000244309"/>
    </source>
</evidence>
<sequence length="313" mass="32082">MHFSTIALIATTAAAAETFNLQIVSDDSELNGSGIQGLHEGAGISYFGVSGQLGQEFEYDAEKKTLHQEQGTFTANVGTSGNYFAVGPAITPSEVTFDDEGKFDIGQQLWACKNLTDPYRYFTDSYGVVVGESANDSCVKIGLQRVDEATVEESASPSEASSSEVPAAPSSARAGWNTTVTDHVTVTGFTTYCPIPTTLTVTTCENQACGPKTITVSEPKTVTVTEECIVPKPSSAPASEAPATSHPEEVTSAPESTTPAPSPKPTTPTTIASVSTSAPAPSSAPGVSSFEGVAAKNAAGAALGFAGVAALLI</sequence>
<name>A0A2V1AX15_9ASCO</name>
<dbReference type="Proteomes" id="UP000244309">
    <property type="component" value="Unassembled WGS sequence"/>
</dbReference>
<dbReference type="GeneID" id="37009887"/>
<dbReference type="STRING" id="45357.A0A2V1AX15"/>
<feature type="compositionally biased region" description="Low complexity" evidence="1">
    <location>
        <begin position="152"/>
        <end position="172"/>
    </location>
</feature>
<evidence type="ECO:0000313" key="3">
    <source>
        <dbReference type="EMBL" id="PVH21893.1"/>
    </source>
</evidence>
<dbReference type="GO" id="GO:0031505">
    <property type="term" value="P:fungal-type cell wall organization"/>
    <property type="evidence" value="ECO:0007669"/>
    <property type="project" value="InterPro"/>
</dbReference>
<accession>A0A2V1AX15</accession>
<feature type="signal peptide" evidence="2">
    <location>
        <begin position="1"/>
        <end position="16"/>
    </location>
</feature>
<feature type="region of interest" description="Disordered" evidence="1">
    <location>
        <begin position="232"/>
        <end position="288"/>
    </location>
</feature>